<sequence>MDIYRLPDFPIIGREFEISTEVIEEKIYEKNVPAHRQKRVRLMISEKESKRKSSRSKKGKRSRRSKNLTDSNDPVQCLETINHSDIEDVEDDEVVQLPVKCQYKNCRRTFIDEETMKQHYENHGPKNFICNSCGKCFFENSKLKRHLLVHTGEKPFKCDFEGCGKKFSLDFNLRTHMRIHNGDRPFVCPFEKCGRKFAQSTNLKSHILTHSRESLYSEEFSHPNRMNSKNNDLNEVFNLVSTNGK</sequence>
<dbReference type="GO" id="GO:0000785">
    <property type="term" value="C:chromatin"/>
    <property type="evidence" value="ECO:0007669"/>
    <property type="project" value="TreeGrafter"/>
</dbReference>
<dbReference type="SMART" id="SM00355">
    <property type="entry name" value="ZnF_C2H2"/>
    <property type="match status" value="4"/>
</dbReference>
<organism evidence="11 12">
    <name type="scientific">Thelohanellus kitauei</name>
    <name type="common">Myxosporean</name>
    <dbReference type="NCBI Taxonomy" id="669202"/>
    <lineage>
        <taxon>Eukaryota</taxon>
        <taxon>Metazoa</taxon>
        <taxon>Cnidaria</taxon>
        <taxon>Myxozoa</taxon>
        <taxon>Myxosporea</taxon>
        <taxon>Bivalvulida</taxon>
        <taxon>Platysporina</taxon>
        <taxon>Myxobolidae</taxon>
        <taxon>Thelohanellus</taxon>
    </lineage>
</organism>
<evidence type="ECO:0000313" key="11">
    <source>
        <dbReference type="EMBL" id="KII69496.1"/>
    </source>
</evidence>
<dbReference type="GO" id="GO:0031519">
    <property type="term" value="C:PcG protein complex"/>
    <property type="evidence" value="ECO:0007669"/>
    <property type="project" value="TreeGrafter"/>
</dbReference>
<comment type="subcellular location">
    <subcellularLocation>
        <location evidence="1">Nucleus</location>
    </subcellularLocation>
</comment>
<keyword evidence="6" id="KW-0238">DNA-binding</keyword>
<dbReference type="GO" id="GO:0000981">
    <property type="term" value="F:DNA-binding transcription factor activity, RNA polymerase II-specific"/>
    <property type="evidence" value="ECO:0007669"/>
    <property type="project" value="TreeGrafter"/>
</dbReference>
<evidence type="ECO:0000259" key="10">
    <source>
        <dbReference type="PROSITE" id="PS50157"/>
    </source>
</evidence>
<dbReference type="InterPro" id="IPR013087">
    <property type="entry name" value="Znf_C2H2_type"/>
</dbReference>
<keyword evidence="4 8" id="KW-0863">Zinc-finger</keyword>
<dbReference type="PANTHER" id="PTHR14003">
    <property type="entry name" value="TRANSCRIPTIONAL REPRESSOR PROTEIN YY"/>
    <property type="match status" value="1"/>
</dbReference>
<dbReference type="GO" id="GO:0008270">
    <property type="term" value="F:zinc ion binding"/>
    <property type="evidence" value="ECO:0007669"/>
    <property type="project" value="UniProtKB-KW"/>
</dbReference>
<dbReference type="Gene3D" id="3.30.160.60">
    <property type="entry name" value="Classic Zinc Finger"/>
    <property type="match status" value="3"/>
</dbReference>
<evidence type="ECO:0000256" key="5">
    <source>
        <dbReference type="ARBA" id="ARBA00022833"/>
    </source>
</evidence>
<dbReference type="PROSITE" id="PS50157">
    <property type="entry name" value="ZINC_FINGER_C2H2_2"/>
    <property type="match status" value="3"/>
</dbReference>
<keyword evidence="3" id="KW-0677">Repeat</keyword>
<proteinExistence type="predicted"/>
<name>A0A0C2MQG5_THEKT</name>
<dbReference type="OMA" id="CLETINH"/>
<evidence type="ECO:0000256" key="6">
    <source>
        <dbReference type="ARBA" id="ARBA00023125"/>
    </source>
</evidence>
<keyword evidence="2" id="KW-0479">Metal-binding</keyword>
<evidence type="ECO:0000256" key="4">
    <source>
        <dbReference type="ARBA" id="ARBA00022771"/>
    </source>
</evidence>
<dbReference type="InterPro" id="IPR036236">
    <property type="entry name" value="Znf_C2H2_sf"/>
</dbReference>
<dbReference type="PANTHER" id="PTHR14003:SF19">
    <property type="entry name" value="YY2 TRANSCRIPTION FACTOR"/>
    <property type="match status" value="1"/>
</dbReference>
<feature type="region of interest" description="Disordered" evidence="9">
    <location>
        <begin position="42"/>
        <end position="74"/>
    </location>
</feature>
<evidence type="ECO:0000313" key="12">
    <source>
        <dbReference type="Proteomes" id="UP000031668"/>
    </source>
</evidence>
<evidence type="ECO:0000256" key="7">
    <source>
        <dbReference type="ARBA" id="ARBA00023242"/>
    </source>
</evidence>
<evidence type="ECO:0000256" key="3">
    <source>
        <dbReference type="ARBA" id="ARBA00022737"/>
    </source>
</evidence>
<feature type="domain" description="C2H2-type" evidence="10">
    <location>
        <begin position="128"/>
        <end position="155"/>
    </location>
</feature>
<evidence type="ECO:0000256" key="2">
    <source>
        <dbReference type="ARBA" id="ARBA00022723"/>
    </source>
</evidence>
<keyword evidence="5" id="KW-0862">Zinc</keyword>
<keyword evidence="7" id="KW-0539">Nucleus</keyword>
<reference evidence="11 12" key="1">
    <citation type="journal article" date="2014" name="Genome Biol. Evol.">
        <title>The genome of the myxosporean Thelohanellus kitauei shows adaptations to nutrient acquisition within its fish host.</title>
        <authorList>
            <person name="Yang Y."/>
            <person name="Xiong J."/>
            <person name="Zhou Z."/>
            <person name="Huo F."/>
            <person name="Miao W."/>
            <person name="Ran C."/>
            <person name="Liu Y."/>
            <person name="Zhang J."/>
            <person name="Feng J."/>
            <person name="Wang M."/>
            <person name="Wang M."/>
            <person name="Wang L."/>
            <person name="Yao B."/>
        </authorList>
    </citation>
    <scope>NUCLEOTIDE SEQUENCE [LARGE SCALE GENOMIC DNA]</scope>
    <source>
        <strain evidence="11">Wuqing</strain>
    </source>
</reference>
<dbReference type="PROSITE" id="PS00028">
    <property type="entry name" value="ZINC_FINGER_C2H2_1"/>
    <property type="match status" value="3"/>
</dbReference>
<comment type="caution">
    <text evidence="11">The sequence shown here is derived from an EMBL/GenBank/DDBJ whole genome shotgun (WGS) entry which is preliminary data.</text>
</comment>
<evidence type="ECO:0000256" key="8">
    <source>
        <dbReference type="PROSITE-ProRule" id="PRU00042"/>
    </source>
</evidence>
<dbReference type="OrthoDB" id="10264072at2759"/>
<evidence type="ECO:0000256" key="1">
    <source>
        <dbReference type="ARBA" id="ARBA00004123"/>
    </source>
</evidence>
<dbReference type="FunFam" id="3.30.160.60:FF:000104">
    <property type="entry name" value="Transcriptional repressor protein YY1"/>
    <property type="match status" value="1"/>
</dbReference>
<dbReference type="FunFam" id="3.30.160.60:FF:000163">
    <property type="entry name" value="transcriptional repressor protein YY1"/>
    <property type="match status" value="1"/>
</dbReference>
<feature type="domain" description="C2H2-type" evidence="10">
    <location>
        <begin position="186"/>
        <end position="215"/>
    </location>
</feature>
<evidence type="ECO:0000256" key="9">
    <source>
        <dbReference type="SAM" id="MobiDB-lite"/>
    </source>
</evidence>
<dbReference type="EMBL" id="JWZT01002419">
    <property type="protein sequence ID" value="KII69496.1"/>
    <property type="molecule type" value="Genomic_DNA"/>
</dbReference>
<dbReference type="SUPFAM" id="SSF57667">
    <property type="entry name" value="beta-beta-alpha zinc fingers"/>
    <property type="match status" value="3"/>
</dbReference>
<protein>
    <submittedName>
        <fullName evidence="11">Transcriptional repressor protein YY1</fullName>
    </submittedName>
</protein>
<dbReference type="GO" id="GO:0000978">
    <property type="term" value="F:RNA polymerase II cis-regulatory region sequence-specific DNA binding"/>
    <property type="evidence" value="ECO:0007669"/>
    <property type="project" value="TreeGrafter"/>
</dbReference>
<feature type="compositionally biased region" description="Basic residues" evidence="9">
    <location>
        <begin position="52"/>
        <end position="66"/>
    </location>
</feature>
<dbReference type="Proteomes" id="UP000031668">
    <property type="component" value="Unassembled WGS sequence"/>
</dbReference>
<dbReference type="FunFam" id="3.30.160.60:FF:000100">
    <property type="entry name" value="Zinc finger 45-like"/>
    <property type="match status" value="1"/>
</dbReference>
<keyword evidence="12" id="KW-1185">Reference proteome</keyword>
<accession>A0A0C2MQG5</accession>
<dbReference type="Pfam" id="PF00096">
    <property type="entry name" value="zf-C2H2"/>
    <property type="match status" value="3"/>
</dbReference>
<gene>
    <name evidence="11" type="ORF">RF11_04089</name>
</gene>
<dbReference type="AlphaFoldDB" id="A0A0C2MQG5"/>
<feature type="domain" description="C2H2-type" evidence="10">
    <location>
        <begin position="156"/>
        <end position="185"/>
    </location>
</feature>
<dbReference type="GO" id="GO:0005667">
    <property type="term" value="C:transcription regulator complex"/>
    <property type="evidence" value="ECO:0007669"/>
    <property type="project" value="TreeGrafter"/>
</dbReference>